<accession>A0A542ZPR3</accession>
<keyword evidence="3" id="KW-1185">Reference proteome</keyword>
<feature type="coiled-coil region" evidence="1">
    <location>
        <begin position="222"/>
        <end position="249"/>
    </location>
</feature>
<dbReference type="InterPro" id="IPR038389">
    <property type="entry name" value="PSMG2_sf"/>
</dbReference>
<dbReference type="SUPFAM" id="SSF159659">
    <property type="entry name" value="Cgl1923-like"/>
    <property type="match status" value="1"/>
</dbReference>
<dbReference type="InterPro" id="IPR008492">
    <property type="entry name" value="Rv2714-like"/>
</dbReference>
<dbReference type="AlphaFoldDB" id="A0A542ZPR3"/>
<dbReference type="Gene3D" id="3.40.50.10900">
    <property type="entry name" value="PAC-like subunit"/>
    <property type="match status" value="1"/>
</dbReference>
<keyword evidence="1" id="KW-0175">Coiled coil</keyword>
<dbReference type="EMBL" id="VFOR01000001">
    <property type="protein sequence ID" value="TQL62317.1"/>
    <property type="molecule type" value="Genomic_DNA"/>
</dbReference>
<dbReference type="InterPro" id="IPR019151">
    <property type="entry name" value="Proteasome_assmbl_chaperone_2"/>
</dbReference>
<organism evidence="2 3">
    <name type="scientific">Propioniferax innocua</name>
    <dbReference type="NCBI Taxonomy" id="1753"/>
    <lineage>
        <taxon>Bacteria</taxon>
        <taxon>Bacillati</taxon>
        <taxon>Actinomycetota</taxon>
        <taxon>Actinomycetes</taxon>
        <taxon>Propionibacteriales</taxon>
        <taxon>Propionibacteriaceae</taxon>
        <taxon>Propioniferax</taxon>
    </lineage>
</organism>
<gene>
    <name evidence="2" type="ORF">FB460_0088</name>
</gene>
<reference evidence="2 3" key="1">
    <citation type="submission" date="2019-06" db="EMBL/GenBank/DDBJ databases">
        <title>Sequencing the genomes of 1000 actinobacteria strains.</title>
        <authorList>
            <person name="Klenk H.-P."/>
        </authorList>
    </citation>
    <scope>NUCLEOTIDE SEQUENCE [LARGE SCALE GENOMIC DNA]</scope>
    <source>
        <strain evidence="2 3">DSM 8251</strain>
    </source>
</reference>
<protein>
    <submittedName>
        <fullName evidence="2">Putative ATP-grasp superfamily ATP-dependent carboligase</fullName>
    </submittedName>
</protein>
<name>A0A542ZPR3_9ACTN</name>
<dbReference type="Proteomes" id="UP000316196">
    <property type="component" value="Unassembled WGS sequence"/>
</dbReference>
<evidence type="ECO:0000256" key="1">
    <source>
        <dbReference type="SAM" id="Coils"/>
    </source>
</evidence>
<keyword evidence="2" id="KW-0436">Ligase</keyword>
<evidence type="ECO:0000313" key="2">
    <source>
        <dbReference type="EMBL" id="TQL62317.1"/>
    </source>
</evidence>
<sequence>MLPCMPSPDSSTARSLREMTEPVVLVAFGGWSDAGGSATDALEHIQDISHADLVWDMGGEYYDLQATRPVIVGTEASREIIWPSTTVRTGRITNSVGRDLDLVLIQGPEPNMRWEMFCSQLVSTLRSVHPPLVLVLGAMLSDQHHSLPVPISRTSSSTHIRERFGATGQTYEGPTGITGVFTHSCERIGMDTMSLWATLPHYVANSPSPKATLALLQHIEMVLDANLDLTELEQQARRWETDVTELVESDAELSEYVASLLEDHQDQVPNGSGDAIAAEFERYLRRRGT</sequence>
<dbReference type="GO" id="GO:0016874">
    <property type="term" value="F:ligase activity"/>
    <property type="evidence" value="ECO:0007669"/>
    <property type="project" value="UniProtKB-KW"/>
</dbReference>
<evidence type="ECO:0000313" key="3">
    <source>
        <dbReference type="Proteomes" id="UP000316196"/>
    </source>
</evidence>
<proteinExistence type="predicted"/>
<dbReference type="PIRSF" id="PIRSF028754">
    <property type="entry name" value="UCP028754"/>
    <property type="match status" value="1"/>
</dbReference>
<comment type="caution">
    <text evidence="2">The sequence shown here is derived from an EMBL/GenBank/DDBJ whole genome shotgun (WGS) entry which is preliminary data.</text>
</comment>
<dbReference type="Pfam" id="PF09754">
    <property type="entry name" value="PAC2"/>
    <property type="match status" value="1"/>
</dbReference>